<dbReference type="InterPro" id="IPR020861">
    <property type="entry name" value="Triosephosphate_isomerase_AS"/>
</dbReference>
<dbReference type="UniPathway" id="UPA00138"/>
<dbReference type="SUPFAM" id="SSF51351">
    <property type="entry name" value="Triosephosphate isomerase (TIM)"/>
    <property type="match status" value="1"/>
</dbReference>
<evidence type="ECO:0000256" key="2">
    <source>
        <dbReference type="ARBA" id="ARBA00004742"/>
    </source>
</evidence>
<dbReference type="OrthoDB" id="9809429at2"/>
<dbReference type="FunFam" id="3.20.20.70:FF:000020">
    <property type="entry name" value="Triosephosphate isomerase"/>
    <property type="match status" value="1"/>
</dbReference>
<dbReference type="GO" id="GO:0004807">
    <property type="term" value="F:triose-phosphate isomerase activity"/>
    <property type="evidence" value="ECO:0007669"/>
    <property type="project" value="UniProtKB-UniRule"/>
</dbReference>
<keyword evidence="10 13" id="KW-0324">Glycolysis</keyword>
<dbReference type="GO" id="GO:0006094">
    <property type="term" value="P:gluconeogenesis"/>
    <property type="evidence" value="ECO:0007669"/>
    <property type="project" value="UniProtKB-UniRule"/>
</dbReference>
<proteinExistence type="inferred from homology"/>
<dbReference type="GO" id="GO:0006096">
    <property type="term" value="P:glycolytic process"/>
    <property type="evidence" value="ECO:0007669"/>
    <property type="project" value="UniProtKB-UniRule"/>
</dbReference>
<dbReference type="NCBIfam" id="TIGR00419">
    <property type="entry name" value="tim"/>
    <property type="match status" value="1"/>
</dbReference>
<gene>
    <name evidence="13 15" type="primary">tpiA</name>
    <name evidence="15" type="ORF">HMF8227_01033</name>
</gene>
<evidence type="ECO:0000256" key="9">
    <source>
        <dbReference type="ARBA" id="ARBA00022490"/>
    </source>
</evidence>
<keyword evidence="16" id="KW-1185">Reference proteome</keyword>
<evidence type="ECO:0000256" key="8">
    <source>
        <dbReference type="ARBA" id="ARBA00022432"/>
    </source>
</evidence>
<evidence type="ECO:0000256" key="11">
    <source>
        <dbReference type="ARBA" id="ARBA00023235"/>
    </source>
</evidence>
<dbReference type="RefSeq" id="WP_109339157.1">
    <property type="nucleotide sequence ID" value="NZ_CP029347.1"/>
</dbReference>
<sequence>MTTQSRQPLVAGNWKMNGNLTLAESLADGIEQAELQVTEVVVCPPFPYLAALSKRTLTLGAQDVSACESGAYTGDVSAAMLNEMGCRYVIVGHSERRDGHQESNALVGEKAAQALSQGLTPIVCVGESEQTRQAGLVESHIAEQLKAIVDSIGGEAIAKIVIAYEPIWAIGTGQTATPEQAQAVHRFIRGYLAEVDPAAAAKIRILYGGSVKGSNAAELFAQPDVDGGLIGGASLKVDEFLTICQAANA</sequence>
<dbReference type="InterPro" id="IPR013785">
    <property type="entry name" value="Aldolase_TIM"/>
</dbReference>
<evidence type="ECO:0000256" key="7">
    <source>
        <dbReference type="ARBA" id="ARBA00019397"/>
    </source>
</evidence>
<keyword evidence="11 13" id="KW-0413">Isomerase</keyword>
<dbReference type="InterPro" id="IPR035990">
    <property type="entry name" value="TIM_sf"/>
</dbReference>
<dbReference type="HAMAP" id="MF_00147_B">
    <property type="entry name" value="TIM_B"/>
    <property type="match status" value="1"/>
</dbReference>
<comment type="pathway">
    <text evidence="3">Carbohydrate metabolism; erythritol degradation.</text>
</comment>
<feature type="binding site" evidence="13">
    <location>
        <position position="171"/>
    </location>
    <ligand>
        <name>substrate</name>
    </ligand>
</feature>
<comment type="function">
    <text evidence="12 13">Involved in the gluconeogenesis. Catalyzes stereospecifically the conversion of dihydroxyacetone phosphate (DHAP) to D-glyceraldehyde-3-phosphate (G3P).</text>
</comment>
<evidence type="ECO:0000256" key="13">
    <source>
        <dbReference type="HAMAP-Rule" id="MF_00147"/>
    </source>
</evidence>
<comment type="catalytic activity">
    <reaction evidence="1 13 14">
        <text>D-glyceraldehyde 3-phosphate = dihydroxyacetone phosphate</text>
        <dbReference type="Rhea" id="RHEA:18585"/>
        <dbReference type="ChEBI" id="CHEBI:57642"/>
        <dbReference type="ChEBI" id="CHEBI:59776"/>
        <dbReference type="EC" id="5.3.1.1"/>
    </reaction>
</comment>
<dbReference type="GO" id="GO:0046166">
    <property type="term" value="P:glyceraldehyde-3-phosphate biosynthetic process"/>
    <property type="evidence" value="ECO:0007669"/>
    <property type="project" value="TreeGrafter"/>
</dbReference>
<dbReference type="Gene3D" id="3.20.20.70">
    <property type="entry name" value="Aldolase class I"/>
    <property type="match status" value="1"/>
</dbReference>
<dbReference type="Proteomes" id="UP000245728">
    <property type="component" value="Chromosome"/>
</dbReference>
<feature type="binding site" evidence="13">
    <location>
        <begin position="231"/>
        <end position="232"/>
    </location>
    <ligand>
        <name>substrate</name>
    </ligand>
</feature>
<keyword evidence="8 13" id="KW-0312">Gluconeogenesis</keyword>
<dbReference type="InterPro" id="IPR000652">
    <property type="entry name" value="Triosephosphate_isomerase"/>
</dbReference>
<dbReference type="AlphaFoldDB" id="A0A2S2E1X8"/>
<feature type="active site" description="Electrophile" evidence="13">
    <location>
        <position position="93"/>
    </location>
</feature>
<accession>A0A2S2E1X8</accession>
<evidence type="ECO:0000256" key="3">
    <source>
        <dbReference type="ARBA" id="ARBA00004939"/>
    </source>
</evidence>
<evidence type="ECO:0000256" key="1">
    <source>
        <dbReference type="ARBA" id="ARBA00000474"/>
    </source>
</evidence>
<dbReference type="PANTHER" id="PTHR21139">
    <property type="entry name" value="TRIOSEPHOSPHATE ISOMERASE"/>
    <property type="match status" value="1"/>
</dbReference>
<evidence type="ECO:0000256" key="12">
    <source>
        <dbReference type="ARBA" id="ARBA00055680"/>
    </source>
</evidence>
<feature type="active site" description="Proton acceptor" evidence="13">
    <location>
        <position position="165"/>
    </location>
</feature>
<organism evidence="15 16">
    <name type="scientific">Saliniradius amylolyticus</name>
    <dbReference type="NCBI Taxonomy" id="2183582"/>
    <lineage>
        <taxon>Bacteria</taxon>
        <taxon>Pseudomonadati</taxon>
        <taxon>Pseudomonadota</taxon>
        <taxon>Gammaproteobacteria</taxon>
        <taxon>Alteromonadales</taxon>
        <taxon>Alteromonadaceae</taxon>
        <taxon>Saliniradius</taxon>
    </lineage>
</organism>
<dbReference type="GO" id="GO:0005829">
    <property type="term" value="C:cytosol"/>
    <property type="evidence" value="ECO:0007669"/>
    <property type="project" value="TreeGrafter"/>
</dbReference>
<evidence type="ECO:0000256" key="5">
    <source>
        <dbReference type="ARBA" id="ARBA00011738"/>
    </source>
</evidence>
<protein>
    <recommendedName>
        <fullName evidence="7 13">Triosephosphate isomerase</fullName>
        <shortName evidence="13">TIM</shortName>
        <shortName evidence="13">TPI</shortName>
        <ecNumber evidence="6 13">5.3.1.1</ecNumber>
    </recommendedName>
    <alternativeName>
        <fullName evidence="13">Triose-phosphate isomerase</fullName>
    </alternativeName>
</protein>
<evidence type="ECO:0000256" key="14">
    <source>
        <dbReference type="RuleBase" id="RU363013"/>
    </source>
</evidence>
<dbReference type="EC" id="5.3.1.1" evidence="6 13"/>
<comment type="subcellular location">
    <subcellularLocation>
        <location evidence="13 14">Cytoplasm</location>
    </subcellularLocation>
</comment>
<dbReference type="KEGG" id="salh:HMF8227_01033"/>
<comment type="pathway">
    <text evidence="2 13 14">Carbohydrate biosynthesis; gluconeogenesis.</text>
</comment>
<evidence type="ECO:0000313" key="15">
    <source>
        <dbReference type="EMBL" id="AWL11522.1"/>
    </source>
</evidence>
<comment type="subunit">
    <text evidence="5 13 14">Homodimer.</text>
</comment>
<evidence type="ECO:0000256" key="10">
    <source>
        <dbReference type="ARBA" id="ARBA00023152"/>
    </source>
</evidence>
<comment type="similarity">
    <text evidence="4 13 14">Belongs to the triosephosphate isomerase family.</text>
</comment>
<evidence type="ECO:0000313" key="16">
    <source>
        <dbReference type="Proteomes" id="UP000245728"/>
    </source>
</evidence>
<dbReference type="InterPro" id="IPR022896">
    <property type="entry name" value="TrioseP_Isoase_bac/euk"/>
</dbReference>
<dbReference type="PROSITE" id="PS00171">
    <property type="entry name" value="TIM_1"/>
    <property type="match status" value="1"/>
</dbReference>
<feature type="binding site" evidence="13">
    <location>
        <position position="210"/>
    </location>
    <ligand>
        <name>substrate</name>
    </ligand>
</feature>
<dbReference type="UniPathway" id="UPA00109">
    <property type="reaction ID" value="UER00189"/>
</dbReference>
<feature type="binding site" evidence="13">
    <location>
        <begin position="13"/>
        <end position="15"/>
    </location>
    <ligand>
        <name>substrate</name>
    </ligand>
</feature>
<keyword evidence="9 13" id="KW-0963">Cytoplasm</keyword>
<dbReference type="CDD" id="cd00311">
    <property type="entry name" value="TIM"/>
    <property type="match status" value="1"/>
</dbReference>
<reference evidence="15 16" key="1">
    <citation type="submission" date="2018-05" db="EMBL/GenBank/DDBJ databases">
        <title>Salinimonas sp. HMF8227 Genome sequencing and assembly.</title>
        <authorList>
            <person name="Kang H."/>
            <person name="Kang J."/>
            <person name="Cha I."/>
            <person name="Kim H."/>
            <person name="Joh K."/>
        </authorList>
    </citation>
    <scope>NUCLEOTIDE SEQUENCE [LARGE SCALE GENOMIC DNA]</scope>
    <source>
        <strain evidence="15 16">HMF8227</strain>
    </source>
</reference>
<dbReference type="EMBL" id="CP029347">
    <property type="protein sequence ID" value="AWL11522.1"/>
    <property type="molecule type" value="Genomic_DNA"/>
</dbReference>
<dbReference type="PROSITE" id="PS51440">
    <property type="entry name" value="TIM_2"/>
    <property type="match status" value="1"/>
</dbReference>
<name>A0A2S2E1X8_9ALTE</name>
<dbReference type="GO" id="GO:0019563">
    <property type="term" value="P:glycerol catabolic process"/>
    <property type="evidence" value="ECO:0007669"/>
    <property type="project" value="TreeGrafter"/>
</dbReference>
<evidence type="ECO:0000256" key="4">
    <source>
        <dbReference type="ARBA" id="ARBA00007422"/>
    </source>
</evidence>
<evidence type="ECO:0000256" key="6">
    <source>
        <dbReference type="ARBA" id="ARBA00011940"/>
    </source>
</evidence>
<dbReference type="PANTHER" id="PTHR21139:SF42">
    <property type="entry name" value="TRIOSEPHOSPHATE ISOMERASE"/>
    <property type="match status" value="1"/>
</dbReference>
<dbReference type="Pfam" id="PF00121">
    <property type="entry name" value="TIM"/>
    <property type="match status" value="1"/>
</dbReference>
<comment type="pathway">
    <text evidence="13 14">Carbohydrate degradation; glycolysis; D-glyceraldehyde 3-phosphate from glycerone phosphate: step 1/1.</text>
</comment>